<feature type="region of interest" description="Disordered" evidence="7">
    <location>
        <begin position="204"/>
        <end position="236"/>
    </location>
</feature>
<dbReference type="FunFam" id="1.10.10.60:FF:000092">
    <property type="entry name" value="Trihelix transcription factor GT-2"/>
    <property type="match status" value="1"/>
</dbReference>
<protein>
    <recommendedName>
        <fullName evidence="8">Myb-like domain-containing protein</fullName>
    </recommendedName>
</protein>
<accession>A0A7N0TSQ7</accession>
<proteinExistence type="predicted"/>
<evidence type="ECO:0000256" key="1">
    <source>
        <dbReference type="ARBA" id="ARBA00004123"/>
    </source>
</evidence>
<evidence type="ECO:0000256" key="2">
    <source>
        <dbReference type="ARBA" id="ARBA00022737"/>
    </source>
</evidence>
<dbReference type="OMA" id="LWEDISC"/>
<keyword evidence="10" id="KW-1185">Reference proteome</keyword>
<dbReference type="GO" id="GO:0005634">
    <property type="term" value="C:nucleus"/>
    <property type="evidence" value="ECO:0007669"/>
    <property type="project" value="UniProtKB-SubCell"/>
</dbReference>
<dbReference type="InterPro" id="IPR001005">
    <property type="entry name" value="SANT/Myb"/>
</dbReference>
<dbReference type="Pfam" id="PF13837">
    <property type="entry name" value="Myb_DNA-bind_4"/>
    <property type="match status" value="2"/>
</dbReference>
<feature type="domain" description="Myb-like" evidence="8">
    <location>
        <begin position="58"/>
        <end position="122"/>
    </location>
</feature>
<dbReference type="Proteomes" id="UP000594263">
    <property type="component" value="Unplaced"/>
</dbReference>
<keyword evidence="5" id="KW-0804">Transcription</keyword>
<feature type="region of interest" description="Disordered" evidence="7">
    <location>
        <begin position="476"/>
        <end position="533"/>
    </location>
</feature>
<organism evidence="9 10">
    <name type="scientific">Kalanchoe fedtschenkoi</name>
    <name type="common">Lavender scallops</name>
    <name type="synonym">South American air plant</name>
    <dbReference type="NCBI Taxonomy" id="63787"/>
    <lineage>
        <taxon>Eukaryota</taxon>
        <taxon>Viridiplantae</taxon>
        <taxon>Streptophyta</taxon>
        <taxon>Embryophyta</taxon>
        <taxon>Tracheophyta</taxon>
        <taxon>Spermatophyta</taxon>
        <taxon>Magnoliopsida</taxon>
        <taxon>eudicotyledons</taxon>
        <taxon>Gunneridae</taxon>
        <taxon>Pentapetalae</taxon>
        <taxon>Saxifragales</taxon>
        <taxon>Crassulaceae</taxon>
        <taxon>Kalanchoe</taxon>
    </lineage>
</organism>
<feature type="compositionally biased region" description="Low complexity" evidence="7">
    <location>
        <begin position="212"/>
        <end position="225"/>
    </location>
</feature>
<dbReference type="CDD" id="cd12203">
    <property type="entry name" value="GT1"/>
    <property type="match status" value="2"/>
</dbReference>
<feature type="domain" description="Myb-like" evidence="8">
    <location>
        <begin position="356"/>
        <end position="420"/>
    </location>
</feature>
<dbReference type="AlphaFoldDB" id="A0A7N0TSQ7"/>
<feature type="region of interest" description="Disordered" evidence="7">
    <location>
        <begin position="30"/>
        <end position="56"/>
    </location>
</feature>
<dbReference type="PROSITE" id="PS50090">
    <property type="entry name" value="MYB_LIKE"/>
    <property type="match status" value="2"/>
</dbReference>
<evidence type="ECO:0000313" key="10">
    <source>
        <dbReference type="Proteomes" id="UP000594263"/>
    </source>
</evidence>
<keyword evidence="6" id="KW-0539">Nucleus</keyword>
<dbReference type="GO" id="GO:0006355">
    <property type="term" value="P:regulation of DNA-templated transcription"/>
    <property type="evidence" value="ECO:0007669"/>
    <property type="project" value="UniProtKB-ARBA"/>
</dbReference>
<feature type="compositionally biased region" description="Polar residues" evidence="7">
    <location>
        <begin position="476"/>
        <end position="486"/>
    </location>
</feature>
<dbReference type="PANTHER" id="PTHR21654">
    <property type="entry name" value="FI21293P1"/>
    <property type="match status" value="1"/>
</dbReference>
<evidence type="ECO:0000256" key="5">
    <source>
        <dbReference type="ARBA" id="ARBA00023163"/>
    </source>
</evidence>
<evidence type="ECO:0000259" key="8">
    <source>
        <dbReference type="PROSITE" id="PS50090"/>
    </source>
</evidence>
<evidence type="ECO:0000256" key="7">
    <source>
        <dbReference type="SAM" id="MobiDB-lite"/>
    </source>
</evidence>
<feature type="compositionally biased region" description="Basic and acidic residues" evidence="7">
    <location>
        <begin position="47"/>
        <end position="56"/>
    </location>
</feature>
<dbReference type="EnsemblPlants" id="Kaladp0043s0224.1.v1.1">
    <property type="protein sequence ID" value="Kaladp0043s0224.1.v1.1"/>
    <property type="gene ID" value="Kaladp0043s0224.v1.1"/>
</dbReference>
<dbReference type="SMART" id="SM00717">
    <property type="entry name" value="SANT"/>
    <property type="match status" value="2"/>
</dbReference>
<dbReference type="Gene3D" id="1.10.10.60">
    <property type="entry name" value="Homeodomain-like"/>
    <property type="match status" value="2"/>
</dbReference>
<dbReference type="Gramene" id="Kaladp0043s0224.1.v1.1">
    <property type="protein sequence ID" value="Kaladp0043s0224.1.v1.1"/>
    <property type="gene ID" value="Kaladp0043s0224.v1.1"/>
</dbReference>
<evidence type="ECO:0000256" key="6">
    <source>
        <dbReference type="ARBA" id="ARBA00023242"/>
    </source>
</evidence>
<evidence type="ECO:0000313" key="9">
    <source>
        <dbReference type="EnsemblPlants" id="Kaladp0043s0224.1.v1.1"/>
    </source>
</evidence>
<comment type="subcellular location">
    <subcellularLocation>
        <location evidence="1">Nucleus</location>
    </subcellularLocation>
</comment>
<dbReference type="GO" id="GO:0003677">
    <property type="term" value="F:DNA binding"/>
    <property type="evidence" value="ECO:0007669"/>
    <property type="project" value="UniProtKB-KW"/>
</dbReference>
<evidence type="ECO:0000256" key="4">
    <source>
        <dbReference type="ARBA" id="ARBA00023125"/>
    </source>
</evidence>
<dbReference type="InterPro" id="IPR044822">
    <property type="entry name" value="Myb_DNA-bind_4"/>
</dbReference>
<keyword evidence="2" id="KW-0677">Repeat</keyword>
<dbReference type="FunFam" id="1.10.10.60:FF:000061">
    <property type="entry name" value="Trihelix transcription factor GT-2"/>
    <property type="match status" value="1"/>
</dbReference>
<dbReference type="PANTHER" id="PTHR21654:SF14">
    <property type="entry name" value="TRIHELIX TRANSCRIPTION FACTOR GTL1-LIKE"/>
    <property type="match status" value="1"/>
</dbReference>
<name>A0A7N0TSQ7_KALFE</name>
<sequence>MLGASSFTTTPAAAQGLLVVHGTASGKDLNAKGGGVDSQGAVGAFQDDERGRELEENDRNFAGNRWPRAETLALIKVRSEMDAAFRESGAKGPLWDDVSRKLAALGFSRSSKKCKEKFENIYKYYRRTKESGQRPNGKTYRYFEQLEVIDRQPSPLTAILPSATDQLENADRSSWIRATAMAINVDPLSVCVNAGVDCPMQNAADNGGNGGNNVTNSSTWTNSTSKESEGMGRKAKKKRKFSEFFDRLMTEVTMKQEELQRRFAEAIERYEVDRIKREEAWRVQETARIRREHEMLAHERSIAAAKDAAVIAILQKFLQQEIPVHFTDDIPITVAPKEKSPEEQAKESYKADSVLQNSYSSSRWPRAEVEALISVRSTFDLQYQENSPKGPLWEEISAAMQRRGYDRSAKRCKEKWENINKYFKRVRDSNKKRPEDSRTCPYFHLLDSLYKQKAGNSNPRLDGTASGQNNLMAPQSSYEMEQQQNELARMVGSNMDPNPTPDESEEEQGIEDRENYQVVANNSHPSMEEGHNL</sequence>
<keyword evidence="3" id="KW-0805">Transcription regulation</keyword>
<keyword evidence="4" id="KW-0238">DNA-binding</keyword>
<evidence type="ECO:0000256" key="3">
    <source>
        <dbReference type="ARBA" id="ARBA00023015"/>
    </source>
</evidence>
<reference evidence="9" key="1">
    <citation type="submission" date="2021-01" db="UniProtKB">
        <authorList>
            <consortium name="EnsemblPlants"/>
        </authorList>
    </citation>
    <scope>IDENTIFICATION</scope>
</reference>